<dbReference type="Gene3D" id="3.30.70.920">
    <property type="match status" value="1"/>
</dbReference>
<dbReference type="SMART" id="SM00344">
    <property type="entry name" value="HTH_ASNC"/>
    <property type="match status" value="1"/>
</dbReference>
<dbReference type="Pfam" id="PF13404">
    <property type="entry name" value="HTH_AsnC-type"/>
    <property type="match status" value="1"/>
</dbReference>
<evidence type="ECO:0000256" key="3">
    <source>
        <dbReference type="ARBA" id="ARBA00023163"/>
    </source>
</evidence>
<dbReference type="InterPro" id="IPR036390">
    <property type="entry name" value="WH_DNA-bd_sf"/>
</dbReference>
<dbReference type="PANTHER" id="PTHR30154">
    <property type="entry name" value="LEUCINE-RESPONSIVE REGULATORY PROTEIN"/>
    <property type="match status" value="1"/>
</dbReference>
<keyword evidence="6" id="KW-1185">Reference proteome</keyword>
<keyword evidence="3" id="KW-0804">Transcription</keyword>
<feature type="domain" description="HTH asnC-type" evidence="4">
    <location>
        <begin position="23"/>
        <end position="97"/>
    </location>
</feature>
<dbReference type="InterPro" id="IPR036388">
    <property type="entry name" value="WH-like_DNA-bd_sf"/>
</dbReference>
<dbReference type="Pfam" id="PF01037">
    <property type="entry name" value="AsnC_trans_reg"/>
    <property type="match status" value="1"/>
</dbReference>
<evidence type="ECO:0000259" key="4">
    <source>
        <dbReference type="PROSITE" id="PS50956"/>
    </source>
</evidence>
<dbReference type="InterPro" id="IPR019887">
    <property type="entry name" value="Tscrpt_reg_AsnC/Lrp_C"/>
</dbReference>
<proteinExistence type="predicted"/>
<dbReference type="PRINTS" id="PR00033">
    <property type="entry name" value="HTHASNC"/>
</dbReference>
<dbReference type="Proteomes" id="UP001500200">
    <property type="component" value="Unassembled WGS sequence"/>
</dbReference>
<dbReference type="EMBL" id="BAABKK010000009">
    <property type="protein sequence ID" value="GAA5192003.1"/>
    <property type="molecule type" value="Genomic_DNA"/>
</dbReference>
<dbReference type="PROSITE" id="PS50956">
    <property type="entry name" value="HTH_ASNC_2"/>
    <property type="match status" value="1"/>
</dbReference>
<evidence type="ECO:0000313" key="6">
    <source>
        <dbReference type="Proteomes" id="UP001500200"/>
    </source>
</evidence>
<dbReference type="InterPro" id="IPR019888">
    <property type="entry name" value="Tscrpt_reg_AsnC-like"/>
</dbReference>
<keyword evidence="1" id="KW-0805">Transcription regulation</keyword>
<keyword evidence="2" id="KW-0238">DNA-binding</keyword>
<sequence length="162" mass="17627">MSIPYGLRPAWGMGDTFIFMAALTDLDRQLLSALREDGRASVASLARKLGVARATVNSRLERLVSSGTIVGFTARVRDEVDPLAIRAIALIAVEGRSADKVIRQLRGLPEIWALHTTNGGWDLVAELRTESLSDFDQVLGRIRGIEGIVNSETSLLLSSVLR</sequence>
<gene>
    <name evidence="5" type="ORF">GCM10023346_13010</name>
</gene>
<dbReference type="SUPFAM" id="SSF54909">
    <property type="entry name" value="Dimeric alpha+beta barrel"/>
    <property type="match status" value="1"/>
</dbReference>
<accession>A0ABP9S8P5</accession>
<dbReference type="Gene3D" id="1.10.10.10">
    <property type="entry name" value="Winged helix-like DNA-binding domain superfamily/Winged helix DNA-binding domain"/>
    <property type="match status" value="1"/>
</dbReference>
<reference evidence="6" key="1">
    <citation type="journal article" date="2019" name="Int. J. Syst. Evol. Microbiol.">
        <title>The Global Catalogue of Microorganisms (GCM) 10K type strain sequencing project: providing services to taxonomists for standard genome sequencing and annotation.</title>
        <authorList>
            <consortium name="The Broad Institute Genomics Platform"/>
            <consortium name="The Broad Institute Genome Sequencing Center for Infectious Disease"/>
            <person name="Wu L."/>
            <person name="Ma J."/>
        </authorList>
    </citation>
    <scope>NUCLEOTIDE SEQUENCE [LARGE SCALE GENOMIC DNA]</scope>
    <source>
        <strain evidence="6">JCM 18514</strain>
    </source>
</reference>
<evidence type="ECO:0000313" key="5">
    <source>
        <dbReference type="EMBL" id="GAA5192003.1"/>
    </source>
</evidence>
<name>A0ABP9S8P5_9MICC</name>
<evidence type="ECO:0000256" key="2">
    <source>
        <dbReference type="ARBA" id="ARBA00023125"/>
    </source>
</evidence>
<dbReference type="InterPro" id="IPR011008">
    <property type="entry name" value="Dimeric_a/b-barrel"/>
</dbReference>
<dbReference type="InterPro" id="IPR000485">
    <property type="entry name" value="AsnC-type_HTH_dom"/>
</dbReference>
<dbReference type="PANTHER" id="PTHR30154:SF53">
    <property type="entry name" value="HTH-TYPE TRANSCRIPTIONAL REGULATOR LRPC"/>
    <property type="match status" value="1"/>
</dbReference>
<protein>
    <submittedName>
        <fullName evidence="5">Lrp/AsnC family transcriptional regulator</fullName>
    </submittedName>
</protein>
<dbReference type="SUPFAM" id="SSF46785">
    <property type="entry name" value="Winged helix' DNA-binding domain"/>
    <property type="match status" value="1"/>
</dbReference>
<evidence type="ECO:0000256" key="1">
    <source>
        <dbReference type="ARBA" id="ARBA00023015"/>
    </source>
</evidence>
<comment type="caution">
    <text evidence="5">The sequence shown here is derived from an EMBL/GenBank/DDBJ whole genome shotgun (WGS) entry which is preliminary data.</text>
</comment>
<organism evidence="5 6">
    <name type="scientific">Arthrobacter gyeryongensis</name>
    <dbReference type="NCBI Taxonomy" id="1650592"/>
    <lineage>
        <taxon>Bacteria</taxon>
        <taxon>Bacillati</taxon>
        <taxon>Actinomycetota</taxon>
        <taxon>Actinomycetes</taxon>
        <taxon>Micrococcales</taxon>
        <taxon>Micrococcaceae</taxon>
        <taxon>Arthrobacter</taxon>
    </lineage>
</organism>